<evidence type="ECO:0000256" key="1">
    <source>
        <dbReference type="ARBA" id="ARBA00004141"/>
    </source>
</evidence>
<feature type="domain" description="3-oxo-5-alpha-steroid 4-dehydrogenase C-terminal" evidence="6">
    <location>
        <begin position="136"/>
        <end position="230"/>
    </location>
</feature>
<evidence type="ECO:0000259" key="6">
    <source>
        <dbReference type="Pfam" id="PF02544"/>
    </source>
</evidence>
<dbReference type="GO" id="GO:0006629">
    <property type="term" value="P:lipid metabolic process"/>
    <property type="evidence" value="ECO:0007669"/>
    <property type="project" value="InterPro"/>
</dbReference>
<dbReference type="EMBL" id="ML143627">
    <property type="protein sequence ID" value="TBU21304.1"/>
    <property type="molecule type" value="Genomic_DNA"/>
</dbReference>
<reference evidence="7" key="1">
    <citation type="submission" date="2019-01" db="EMBL/GenBank/DDBJ databases">
        <title>Draft genome sequences of three monokaryotic isolates of the white-rot basidiomycete fungus Dichomitus squalens.</title>
        <authorList>
            <consortium name="DOE Joint Genome Institute"/>
            <person name="Lopez S.C."/>
            <person name="Andreopoulos B."/>
            <person name="Pangilinan J."/>
            <person name="Lipzen A."/>
            <person name="Riley R."/>
            <person name="Ahrendt S."/>
            <person name="Ng V."/>
            <person name="Barry K."/>
            <person name="Daum C."/>
            <person name="Grigoriev I.V."/>
            <person name="Hilden K.S."/>
            <person name="Makela M.R."/>
            <person name="de Vries R.P."/>
        </authorList>
    </citation>
    <scope>NUCLEOTIDE SEQUENCE [LARGE SCALE GENOMIC DNA]</scope>
    <source>
        <strain evidence="7">OM18370.1</strain>
    </source>
</reference>
<keyword evidence="4" id="KW-1133">Transmembrane helix</keyword>
<dbReference type="InterPro" id="IPR001104">
    <property type="entry name" value="3-oxo-5_a-steroid_4-DH_C"/>
</dbReference>
<organism evidence="7">
    <name type="scientific">Dichomitus squalens</name>
    <dbReference type="NCBI Taxonomy" id="114155"/>
    <lineage>
        <taxon>Eukaryota</taxon>
        <taxon>Fungi</taxon>
        <taxon>Dikarya</taxon>
        <taxon>Basidiomycota</taxon>
        <taxon>Agaricomycotina</taxon>
        <taxon>Agaricomycetes</taxon>
        <taxon>Polyporales</taxon>
        <taxon>Polyporaceae</taxon>
        <taxon>Dichomitus</taxon>
    </lineage>
</organism>
<evidence type="ECO:0000313" key="7">
    <source>
        <dbReference type="EMBL" id="TBU21304.1"/>
    </source>
</evidence>
<sequence length="230" mass="26511">MECSVEFCYGVWEALSVPMSTEQTHRARKYFAIVPPFFFPQTLFYDAPFGRSSSSMNIEEHLHSIHSWIALKLVAQVAFSGNSYLRSPHPDLYTSSHLMAAVSAVFFNTINGSLMGHVPLLAAHTVLPSRRQAEALKQEHYAIPHGLLYRFILYPRYFCEWVEWLAFALAASPVPSFALVGAFIATVSLPWLFFNEVWLVLPWAYKGHKWYHSEFPDYLKERRVIIPFLF</sequence>
<keyword evidence="5" id="KW-0472">Membrane</keyword>
<evidence type="ECO:0000256" key="3">
    <source>
        <dbReference type="ARBA" id="ARBA00022692"/>
    </source>
</evidence>
<comment type="similarity">
    <text evidence="2">Belongs to the steroid 5-alpha reductase family.</text>
</comment>
<name>A0A4Q9M3A0_9APHY</name>
<proteinExistence type="inferred from homology"/>
<dbReference type="GO" id="GO:0016627">
    <property type="term" value="F:oxidoreductase activity, acting on the CH-CH group of donors"/>
    <property type="evidence" value="ECO:0007669"/>
    <property type="project" value="InterPro"/>
</dbReference>
<evidence type="ECO:0000256" key="5">
    <source>
        <dbReference type="ARBA" id="ARBA00023136"/>
    </source>
</evidence>
<dbReference type="InterPro" id="IPR039357">
    <property type="entry name" value="SRD5A/TECR"/>
</dbReference>
<keyword evidence="3" id="KW-0812">Transmembrane</keyword>
<dbReference type="Proteomes" id="UP000292957">
    <property type="component" value="Unassembled WGS sequence"/>
</dbReference>
<dbReference type="PROSITE" id="PS50244">
    <property type="entry name" value="S5A_REDUCTASE"/>
    <property type="match status" value="1"/>
</dbReference>
<evidence type="ECO:0000256" key="2">
    <source>
        <dbReference type="ARBA" id="ARBA00007742"/>
    </source>
</evidence>
<dbReference type="GO" id="GO:0016020">
    <property type="term" value="C:membrane"/>
    <property type="evidence" value="ECO:0007669"/>
    <property type="project" value="UniProtKB-SubCell"/>
</dbReference>
<dbReference type="Pfam" id="PF02544">
    <property type="entry name" value="Steroid_dh"/>
    <property type="match status" value="1"/>
</dbReference>
<comment type="subcellular location">
    <subcellularLocation>
        <location evidence="1">Membrane</location>
        <topology evidence="1">Multi-pass membrane protein</topology>
    </subcellularLocation>
</comment>
<dbReference type="PANTHER" id="PTHR10556">
    <property type="entry name" value="3-OXO-5-ALPHA-STEROID 4-DEHYDROGENASE"/>
    <property type="match status" value="1"/>
</dbReference>
<protein>
    <recommendedName>
        <fullName evidence="6">3-oxo-5-alpha-steroid 4-dehydrogenase C-terminal domain-containing protein</fullName>
    </recommendedName>
</protein>
<accession>A0A4Q9M3A0</accession>
<dbReference type="PANTHER" id="PTHR10556:SF43">
    <property type="entry name" value="STEROID 5-ALPHA-REDUCTASE DET2"/>
    <property type="match status" value="1"/>
</dbReference>
<gene>
    <name evidence="7" type="ORF">BD311DRAFT_782986</name>
</gene>
<dbReference type="AlphaFoldDB" id="A0A4Q9M3A0"/>
<evidence type="ECO:0000256" key="4">
    <source>
        <dbReference type="ARBA" id="ARBA00022989"/>
    </source>
</evidence>
<dbReference type="OrthoDB" id="5788137at2759"/>